<reference evidence="2" key="1">
    <citation type="submission" date="2023-07" db="EMBL/GenBank/DDBJ databases">
        <title>draft genome sequence of fig (Ficus carica).</title>
        <authorList>
            <person name="Takahashi T."/>
            <person name="Nishimura K."/>
        </authorList>
    </citation>
    <scope>NUCLEOTIDE SEQUENCE</scope>
</reference>
<gene>
    <name evidence="1" type="ORF">TIFTF001_039822</name>
    <name evidence="2" type="ORF">TIFTF001_039826</name>
    <name evidence="3" type="ORF">TIFTF001_039832</name>
    <name evidence="4" type="ORF">TIFTF001_039836</name>
</gene>
<evidence type="ECO:0000313" key="5">
    <source>
        <dbReference type="Proteomes" id="UP001187192"/>
    </source>
</evidence>
<evidence type="ECO:0000313" key="1">
    <source>
        <dbReference type="EMBL" id="GMN19496.1"/>
    </source>
</evidence>
<comment type="caution">
    <text evidence="2">The sequence shown here is derived from an EMBL/GenBank/DDBJ whole genome shotgun (WGS) entry which is preliminary data.</text>
</comment>
<evidence type="ECO:0000313" key="3">
    <source>
        <dbReference type="EMBL" id="GMN19539.1"/>
    </source>
</evidence>
<keyword evidence="5" id="KW-1185">Reference proteome</keyword>
<evidence type="ECO:0000313" key="2">
    <source>
        <dbReference type="EMBL" id="GMN19517.1"/>
    </source>
</evidence>
<proteinExistence type="predicted"/>
<accession>A0AA87YQU6</accession>
<sequence>MDADRDVASVFYEMQPLLFDGTRRTVALAGWLHDMESIFRIGHIEAHLQVPLASRCLVVGARIWLVPNEDAYMPYRDLEIYRDMYYRRYLNYVAN</sequence>
<protein>
    <submittedName>
        <fullName evidence="2">Uncharacterized protein</fullName>
    </submittedName>
</protein>
<dbReference type="AlphaFoldDB" id="A0AA87YQU6"/>
<dbReference type="EMBL" id="BTGU01001253">
    <property type="protein sequence ID" value="GMN19539.1"/>
    <property type="molecule type" value="Genomic_DNA"/>
</dbReference>
<dbReference type="EMBL" id="BTGU01001251">
    <property type="protein sequence ID" value="GMN19496.1"/>
    <property type="molecule type" value="Genomic_DNA"/>
</dbReference>
<dbReference type="EMBL" id="BTGU01001252">
    <property type="protein sequence ID" value="GMN19517.1"/>
    <property type="molecule type" value="Genomic_DNA"/>
</dbReference>
<dbReference type="EMBL" id="BTGU01001254">
    <property type="protein sequence ID" value="GMN19547.1"/>
    <property type="molecule type" value="Genomic_DNA"/>
</dbReference>
<name>A0AA87YQU6_FICCA</name>
<dbReference type="Proteomes" id="UP001187192">
    <property type="component" value="Unassembled WGS sequence"/>
</dbReference>
<organism evidence="2 5">
    <name type="scientific">Ficus carica</name>
    <name type="common">Common fig</name>
    <dbReference type="NCBI Taxonomy" id="3494"/>
    <lineage>
        <taxon>Eukaryota</taxon>
        <taxon>Viridiplantae</taxon>
        <taxon>Streptophyta</taxon>
        <taxon>Embryophyta</taxon>
        <taxon>Tracheophyta</taxon>
        <taxon>Spermatophyta</taxon>
        <taxon>Magnoliopsida</taxon>
        <taxon>eudicotyledons</taxon>
        <taxon>Gunneridae</taxon>
        <taxon>Pentapetalae</taxon>
        <taxon>rosids</taxon>
        <taxon>fabids</taxon>
        <taxon>Rosales</taxon>
        <taxon>Moraceae</taxon>
        <taxon>Ficeae</taxon>
        <taxon>Ficus</taxon>
    </lineage>
</organism>
<evidence type="ECO:0000313" key="4">
    <source>
        <dbReference type="EMBL" id="GMN19547.1"/>
    </source>
</evidence>